<evidence type="ECO:0000256" key="4">
    <source>
        <dbReference type="ARBA" id="ARBA00022989"/>
    </source>
</evidence>
<evidence type="ECO:0000256" key="2">
    <source>
        <dbReference type="ARBA" id="ARBA00022448"/>
    </source>
</evidence>
<feature type="transmembrane region" description="Helical" evidence="6">
    <location>
        <begin position="104"/>
        <end position="124"/>
    </location>
</feature>
<dbReference type="STRING" id="27342.A0A0H2RR16"/>
<evidence type="ECO:0000256" key="1">
    <source>
        <dbReference type="ARBA" id="ARBA00004141"/>
    </source>
</evidence>
<evidence type="ECO:0000259" key="7">
    <source>
        <dbReference type="PROSITE" id="PS50850"/>
    </source>
</evidence>
<reference evidence="8 9" key="1">
    <citation type="submission" date="2015-04" db="EMBL/GenBank/DDBJ databases">
        <title>Complete genome sequence of Schizopora paradoxa KUC8140, a cosmopolitan wood degrader in East Asia.</title>
        <authorList>
            <consortium name="DOE Joint Genome Institute"/>
            <person name="Min B."/>
            <person name="Park H."/>
            <person name="Jang Y."/>
            <person name="Kim J.-J."/>
            <person name="Kim K.H."/>
            <person name="Pangilinan J."/>
            <person name="Lipzen A."/>
            <person name="Riley R."/>
            <person name="Grigoriev I.V."/>
            <person name="Spatafora J.W."/>
            <person name="Choi I.-G."/>
        </authorList>
    </citation>
    <scope>NUCLEOTIDE SEQUENCE [LARGE SCALE GENOMIC DNA]</scope>
    <source>
        <strain evidence="8 9">KUC8140</strain>
    </source>
</reference>
<dbReference type="Gene3D" id="1.20.1250.20">
    <property type="entry name" value="MFS general substrate transporter like domains"/>
    <property type="match status" value="1"/>
</dbReference>
<keyword evidence="4 6" id="KW-1133">Transmembrane helix</keyword>
<feature type="transmembrane region" description="Helical" evidence="6">
    <location>
        <begin position="516"/>
        <end position="536"/>
    </location>
</feature>
<feature type="transmembrane region" description="Helical" evidence="6">
    <location>
        <begin position="376"/>
        <end position="394"/>
    </location>
</feature>
<dbReference type="Pfam" id="PF07690">
    <property type="entry name" value="MFS_1"/>
    <property type="match status" value="1"/>
</dbReference>
<sequence>MTSVHGGLRSTAPSLAYRREKRLTIRSFSTYSSDSEDDNEIVNRKRVDVQNEETNGRIWTARKILLVATCTSSMILNISCQNSASVSLPKIGRDFNVTESELQWIVSGYSLSSGCLLIFVGRLADLHGRKLAFLIGVAWLLIFSIGCGFAKDIVSLNILRALQGLGAAAFVPASLGILAHAFPISRARSIAFATFSAGAPIGGGLGMQMGGLLTQLAPNTWRATFFLSAGLAALIVLLGFFVIEKDAPSTEEDRRVDWIGAILVTTSLTLLQFALGQGPLAPKRWGTPYIIISFIAGLVLLAAFLGWQYRLEQSSTRNSPSPLMKLSMWKRAKGKFAVMQCIAFLEYAAFMSWLFWSQLYYQNYAGFSPIQTAIRFLPMPVTGVLCSIFVAFIIGSVDVLFLVVCGTLMTGLAGLLFAVINPSASYWAFGFPSAIVAVFGADFVFPSGTLFVAKVSLPHEQSLAGGLFQTLTQLGTALGLAITTIVHDATLRIEAPNLSSESGELFSRPALQAYKAAQWGVVVISIIACLLAITFLRGVGPVGHKKTVDKLTESFAEGFQTETHDTHSSFSAGRSSSVVVPSLEITRCKDHPLVETSKDKIFPESLYVVWRHPDSTKPREKENGRDSMYFFVA</sequence>
<evidence type="ECO:0000256" key="5">
    <source>
        <dbReference type="ARBA" id="ARBA00023136"/>
    </source>
</evidence>
<evidence type="ECO:0000313" key="8">
    <source>
        <dbReference type="EMBL" id="KLO14334.1"/>
    </source>
</evidence>
<protein>
    <submittedName>
        <fullName evidence="8">MFS general substrate transporter</fullName>
    </submittedName>
</protein>
<evidence type="ECO:0000313" key="9">
    <source>
        <dbReference type="Proteomes" id="UP000053477"/>
    </source>
</evidence>
<dbReference type="GO" id="GO:0016020">
    <property type="term" value="C:membrane"/>
    <property type="evidence" value="ECO:0007669"/>
    <property type="project" value="UniProtKB-SubCell"/>
</dbReference>
<feature type="transmembrane region" description="Helical" evidence="6">
    <location>
        <begin position="190"/>
        <end position="211"/>
    </location>
</feature>
<feature type="domain" description="Major facilitator superfamily (MFS) profile" evidence="7">
    <location>
        <begin position="65"/>
        <end position="540"/>
    </location>
</feature>
<dbReference type="OrthoDB" id="5086884at2759"/>
<feature type="transmembrane region" description="Helical" evidence="6">
    <location>
        <begin position="157"/>
        <end position="178"/>
    </location>
</feature>
<dbReference type="GO" id="GO:0022857">
    <property type="term" value="F:transmembrane transporter activity"/>
    <property type="evidence" value="ECO:0007669"/>
    <property type="project" value="InterPro"/>
</dbReference>
<dbReference type="InterPro" id="IPR011701">
    <property type="entry name" value="MFS"/>
</dbReference>
<feature type="transmembrane region" description="Helical" evidence="6">
    <location>
        <begin position="466"/>
        <end position="486"/>
    </location>
</feature>
<dbReference type="PANTHER" id="PTHR42718:SF9">
    <property type="entry name" value="MAJOR FACILITATOR SUPERFAMILY MULTIDRUG TRANSPORTER MFSC"/>
    <property type="match status" value="1"/>
</dbReference>
<dbReference type="AlphaFoldDB" id="A0A0H2RR16"/>
<evidence type="ECO:0000256" key="6">
    <source>
        <dbReference type="SAM" id="Phobius"/>
    </source>
</evidence>
<dbReference type="SUPFAM" id="SSF103473">
    <property type="entry name" value="MFS general substrate transporter"/>
    <property type="match status" value="1"/>
</dbReference>
<feature type="transmembrane region" description="Helical" evidence="6">
    <location>
        <begin position="399"/>
        <end position="420"/>
    </location>
</feature>
<feature type="transmembrane region" description="Helical" evidence="6">
    <location>
        <begin position="287"/>
        <end position="307"/>
    </location>
</feature>
<name>A0A0H2RR16_9AGAM</name>
<dbReference type="InParanoid" id="A0A0H2RR16"/>
<keyword evidence="2" id="KW-0813">Transport</keyword>
<feature type="transmembrane region" description="Helical" evidence="6">
    <location>
        <begin position="336"/>
        <end position="356"/>
    </location>
</feature>
<dbReference type="InterPro" id="IPR020846">
    <property type="entry name" value="MFS_dom"/>
</dbReference>
<dbReference type="FunCoup" id="A0A0H2RR16">
    <property type="interactions" value="22"/>
</dbReference>
<keyword evidence="9" id="KW-1185">Reference proteome</keyword>
<feature type="transmembrane region" description="Helical" evidence="6">
    <location>
        <begin position="426"/>
        <end position="445"/>
    </location>
</feature>
<keyword evidence="5 6" id="KW-0472">Membrane</keyword>
<comment type="subcellular location">
    <subcellularLocation>
        <location evidence="1">Membrane</location>
        <topology evidence="1">Multi-pass membrane protein</topology>
    </subcellularLocation>
</comment>
<dbReference type="PANTHER" id="PTHR42718">
    <property type="entry name" value="MAJOR FACILITATOR SUPERFAMILY MULTIDRUG TRANSPORTER MFSC"/>
    <property type="match status" value="1"/>
</dbReference>
<gene>
    <name evidence="8" type="ORF">SCHPADRAFT_826571</name>
</gene>
<dbReference type="InterPro" id="IPR036259">
    <property type="entry name" value="MFS_trans_sf"/>
</dbReference>
<evidence type="ECO:0000256" key="3">
    <source>
        <dbReference type="ARBA" id="ARBA00022692"/>
    </source>
</evidence>
<feature type="transmembrane region" description="Helical" evidence="6">
    <location>
        <begin position="255"/>
        <end position="275"/>
    </location>
</feature>
<dbReference type="PROSITE" id="PS50850">
    <property type="entry name" value="MFS"/>
    <property type="match status" value="1"/>
</dbReference>
<feature type="transmembrane region" description="Helical" evidence="6">
    <location>
        <begin position="131"/>
        <end position="151"/>
    </location>
</feature>
<feature type="transmembrane region" description="Helical" evidence="6">
    <location>
        <begin position="223"/>
        <end position="243"/>
    </location>
</feature>
<dbReference type="EMBL" id="KQ085945">
    <property type="protein sequence ID" value="KLO14334.1"/>
    <property type="molecule type" value="Genomic_DNA"/>
</dbReference>
<dbReference type="Proteomes" id="UP000053477">
    <property type="component" value="Unassembled WGS sequence"/>
</dbReference>
<proteinExistence type="predicted"/>
<accession>A0A0H2RR16</accession>
<dbReference type="Gene3D" id="1.20.1720.10">
    <property type="entry name" value="Multidrug resistance protein D"/>
    <property type="match status" value="1"/>
</dbReference>
<organism evidence="8 9">
    <name type="scientific">Schizopora paradoxa</name>
    <dbReference type="NCBI Taxonomy" id="27342"/>
    <lineage>
        <taxon>Eukaryota</taxon>
        <taxon>Fungi</taxon>
        <taxon>Dikarya</taxon>
        <taxon>Basidiomycota</taxon>
        <taxon>Agaricomycotina</taxon>
        <taxon>Agaricomycetes</taxon>
        <taxon>Hymenochaetales</taxon>
        <taxon>Schizoporaceae</taxon>
        <taxon>Schizopora</taxon>
    </lineage>
</organism>
<keyword evidence="3 6" id="KW-0812">Transmembrane</keyword>